<dbReference type="AlphaFoldDB" id="A0A1I0MLG4"/>
<dbReference type="STRING" id="1267423.SAMN05216290_0450"/>
<accession>A0A1I0MLG4</accession>
<keyword evidence="1" id="KW-0732">Signal</keyword>
<name>A0A1I0MLG4_9BACT</name>
<evidence type="ECO:0008006" key="4">
    <source>
        <dbReference type="Google" id="ProtNLM"/>
    </source>
</evidence>
<gene>
    <name evidence="2" type="ORF">SAMN05216290_0450</name>
</gene>
<protein>
    <recommendedName>
        <fullName evidence="4">Lipocalin-like domain-containing protein</fullName>
    </recommendedName>
</protein>
<feature type="signal peptide" evidence="1">
    <location>
        <begin position="1"/>
        <end position="20"/>
    </location>
</feature>
<organism evidence="2 3">
    <name type="scientific">Roseivirga pacifica</name>
    <dbReference type="NCBI Taxonomy" id="1267423"/>
    <lineage>
        <taxon>Bacteria</taxon>
        <taxon>Pseudomonadati</taxon>
        <taxon>Bacteroidota</taxon>
        <taxon>Cytophagia</taxon>
        <taxon>Cytophagales</taxon>
        <taxon>Roseivirgaceae</taxon>
        <taxon>Roseivirga</taxon>
    </lineage>
</organism>
<evidence type="ECO:0000256" key="1">
    <source>
        <dbReference type="SAM" id="SignalP"/>
    </source>
</evidence>
<evidence type="ECO:0000313" key="2">
    <source>
        <dbReference type="EMBL" id="SEV88411.1"/>
    </source>
</evidence>
<dbReference type="GeneID" id="99985211"/>
<reference evidence="3" key="1">
    <citation type="submission" date="2016-10" db="EMBL/GenBank/DDBJ databases">
        <authorList>
            <person name="Varghese N."/>
            <person name="Submissions S."/>
        </authorList>
    </citation>
    <scope>NUCLEOTIDE SEQUENCE [LARGE SCALE GENOMIC DNA]</scope>
    <source>
        <strain evidence="3">CGMCC 1.12402</strain>
    </source>
</reference>
<dbReference type="Proteomes" id="UP000199437">
    <property type="component" value="Unassembled WGS sequence"/>
</dbReference>
<evidence type="ECO:0000313" key="3">
    <source>
        <dbReference type="Proteomes" id="UP000199437"/>
    </source>
</evidence>
<proteinExistence type="predicted"/>
<keyword evidence="3" id="KW-1185">Reference proteome</keyword>
<sequence>MKLKLFIGLLLVLLSFSSFAQETIRTGKIYKGGDYIDIPWHGIKLTIPPKWKGYATEGTEMLTLSNDTANVTLRGFPVEDNLQIIKAELVSGMELTPGIEIKSAGEVKTTATSLKSELKISSNSQNNGYLQIECGESGQCVGLLINTNARNHASFESTLQTFFDNMEIGEPTAPSASGTYVWSEELNDKHIFHYDSSLKGTLDNEFWLCPDGTFTARIKRKGTFKNYSGRTLRGKQKGTYKIEGKGEEGRIILTFSHSPNTQVILEGKQQNGEIYFNDVKYFLAYHGNCK</sequence>
<feature type="chain" id="PRO_5011480810" description="Lipocalin-like domain-containing protein" evidence="1">
    <location>
        <begin position="21"/>
        <end position="290"/>
    </location>
</feature>
<dbReference type="EMBL" id="FOIR01000001">
    <property type="protein sequence ID" value="SEV88411.1"/>
    <property type="molecule type" value="Genomic_DNA"/>
</dbReference>
<dbReference type="RefSeq" id="WP_090256763.1">
    <property type="nucleotide sequence ID" value="NZ_FOIR01000001.1"/>
</dbReference>
<dbReference type="OrthoDB" id="822236at2"/>